<dbReference type="InterPro" id="IPR039420">
    <property type="entry name" value="WalR-like"/>
</dbReference>
<dbReference type="InterPro" id="IPR001789">
    <property type="entry name" value="Sig_transdc_resp-reg_receiver"/>
</dbReference>
<gene>
    <name evidence="6" type="ORF">HNQ77_000835</name>
</gene>
<evidence type="ECO:0000256" key="3">
    <source>
        <dbReference type="SAM" id="MobiDB-lite"/>
    </source>
</evidence>
<dbReference type="AlphaFoldDB" id="A0A841JV64"/>
<dbReference type="PROSITE" id="PS50110">
    <property type="entry name" value="RESPONSE_REGULATORY"/>
    <property type="match status" value="1"/>
</dbReference>
<evidence type="ECO:0000256" key="2">
    <source>
        <dbReference type="PROSITE-ProRule" id="PRU00169"/>
    </source>
</evidence>
<dbReference type="PANTHER" id="PTHR43214">
    <property type="entry name" value="TWO-COMPONENT RESPONSE REGULATOR"/>
    <property type="match status" value="1"/>
</dbReference>
<dbReference type="PROSITE" id="PS00622">
    <property type="entry name" value="HTH_LUXR_1"/>
    <property type="match status" value="1"/>
</dbReference>
<dbReference type="SUPFAM" id="SSF46894">
    <property type="entry name" value="C-terminal effector domain of the bipartite response regulators"/>
    <property type="match status" value="1"/>
</dbReference>
<evidence type="ECO:0000256" key="1">
    <source>
        <dbReference type="ARBA" id="ARBA00023125"/>
    </source>
</evidence>
<comment type="caution">
    <text evidence="2">Lacks conserved residue(s) required for the propagation of feature annotation.</text>
</comment>
<dbReference type="GO" id="GO:0000160">
    <property type="term" value="P:phosphorelay signal transduction system"/>
    <property type="evidence" value="ECO:0007669"/>
    <property type="project" value="InterPro"/>
</dbReference>
<evidence type="ECO:0000313" key="7">
    <source>
        <dbReference type="Proteomes" id="UP000538666"/>
    </source>
</evidence>
<dbReference type="Gene3D" id="3.40.50.2300">
    <property type="match status" value="1"/>
</dbReference>
<dbReference type="Gene3D" id="1.10.10.10">
    <property type="entry name" value="Winged helix-like DNA-binding domain superfamily/Winged helix DNA-binding domain"/>
    <property type="match status" value="1"/>
</dbReference>
<dbReference type="CDD" id="cd06170">
    <property type="entry name" value="LuxR_C_like"/>
    <property type="match status" value="1"/>
</dbReference>
<dbReference type="InterPro" id="IPR016032">
    <property type="entry name" value="Sig_transdc_resp-reg_C-effctor"/>
</dbReference>
<name>A0A841JV64_9BACT</name>
<organism evidence="6 7">
    <name type="scientific">Silvibacterium bohemicum</name>
    <dbReference type="NCBI Taxonomy" id="1577686"/>
    <lineage>
        <taxon>Bacteria</taxon>
        <taxon>Pseudomonadati</taxon>
        <taxon>Acidobacteriota</taxon>
        <taxon>Terriglobia</taxon>
        <taxon>Terriglobales</taxon>
        <taxon>Acidobacteriaceae</taxon>
        <taxon>Silvibacterium</taxon>
    </lineage>
</organism>
<feature type="domain" description="Response regulatory" evidence="5">
    <location>
        <begin position="12"/>
        <end position="128"/>
    </location>
</feature>
<dbReference type="SMART" id="SM00448">
    <property type="entry name" value="REC"/>
    <property type="match status" value="1"/>
</dbReference>
<comment type="caution">
    <text evidence="6">The sequence shown here is derived from an EMBL/GenBank/DDBJ whole genome shotgun (WGS) entry which is preliminary data.</text>
</comment>
<dbReference type="EMBL" id="JACHEK010000002">
    <property type="protein sequence ID" value="MBB6142891.1"/>
    <property type="molecule type" value="Genomic_DNA"/>
</dbReference>
<dbReference type="Proteomes" id="UP000538666">
    <property type="component" value="Unassembled WGS sequence"/>
</dbReference>
<dbReference type="RefSeq" id="WP_050061849.1">
    <property type="nucleotide sequence ID" value="NZ_JACHEK010000002.1"/>
</dbReference>
<dbReference type="SUPFAM" id="SSF52172">
    <property type="entry name" value="CheY-like"/>
    <property type="match status" value="1"/>
</dbReference>
<evidence type="ECO:0000259" key="4">
    <source>
        <dbReference type="PROSITE" id="PS50043"/>
    </source>
</evidence>
<keyword evidence="7" id="KW-1185">Reference proteome</keyword>
<dbReference type="PRINTS" id="PR00038">
    <property type="entry name" value="HTHLUXR"/>
</dbReference>
<dbReference type="GO" id="GO:0006355">
    <property type="term" value="P:regulation of DNA-templated transcription"/>
    <property type="evidence" value="ECO:0007669"/>
    <property type="project" value="InterPro"/>
</dbReference>
<keyword evidence="1 6" id="KW-0238">DNA-binding</keyword>
<evidence type="ECO:0000313" key="6">
    <source>
        <dbReference type="EMBL" id="MBB6142891.1"/>
    </source>
</evidence>
<dbReference type="InterPro" id="IPR011990">
    <property type="entry name" value="TPR-like_helical_dom_sf"/>
</dbReference>
<feature type="region of interest" description="Disordered" evidence="3">
    <location>
        <begin position="320"/>
        <end position="347"/>
    </location>
</feature>
<dbReference type="InterPro" id="IPR000792">
    <property type="entry name" value="Tscrpt_reg_LuxR_C"/>
</dbReference>
<proteinExistence type="predicted"/>
<dbReference type="Pfam" id="PF00196">
    <property type="entry name" value="GerE"/>
    <property type="match status" value="1"/>
</dbReference>
<dbReference type="SMART" id="SM00421">
    <property type="entry name" value="HTH_LUXR"/>
    <property type="match status" value="1"/>
</dbReference>
<dbReference type="InterPro" id="IPR036388">
    <property type="entry name" value="WH-like_DNA-bd_sf"/>
</dbReference>
<reference evidence="6 7" key="1">
    <citation type="submission" date="2020-08" db="EMBL/GenBank/DDBJ databases">
        <title>Genomic Encyclopedia of Type Strains, Phase IV (KMG-IV): sequencing the most valuable type-strain genomes for metagenomic binning, comparative biology and taxonomic classification.</title>
        <authorList>
            <person name="Goeker M."/>
        </authorList>
    </citation>
    <scope>NUCLEOTIDE SEQUENCE [LARGE SCALE GENOMIC DNA]</scope>
    <source>
        <strain evidence="6 7">DSM 103733</strain>
    </source>
</reference>
<sequence length="347" mass="38704">MHDCDILDVEIRVLVADDTRLHTQLLADALKRDGAMDVIGSDSQELAARSDLHNFDVLVLSSGLNEQPAGGFEALRQVRASHQNVRAVMLLDSSKPKSVLEAFRAGARGVLSRQESFETLSKCVRRVHQGQIWANSQQMSLLVQALISSHDFNPANAESLEQLSKREMEIVDSVAQGLTNREIAERLGLSQHTIKNYLFRVFDKVGVSSRVELLFMTFGRTNQPESAGNGLWKSDTDHGLPSDSILAGCQRAAEEGASIAQLELARFYWNRRADSKDLIQAYKWYFIAHRQISRTSKSVGKTMTGEQILQAEQMATEWLKKKQKHSPASIQDAPDHRPKIALRAASE</sequence>
<dbReference type="Gene3D" id="1.25.40.10">
    <property type="entry name" value="Tetratricopeptide repeat domain"/>
    <property type="match status" value="1"/>
</dbReference>
<dbReference type="PANTHER" id="PTHR43214:SF43">
    <property type="entry name" value="TWO-COMPONENT RESPONSE REGULATOR"/>
    <property type="match status" value="1"/>
</dbReference>
<evidence type="ECO:0000259" key="5">
    <source>
        <dbReference type="PROSITE" id="PS50110"/>
    </source>
</evidence>
<dbReference type="PROSITE" id="PS50043">
    <property type="entry name" value="HTH_LUXR_2"/>
    <property type="match status" value="1"/>
</dbReference>
<dbReference type="InterPro" id="IPR011006">
    <property type="entry name" value="CheY-like_superfamily"/>
</dbReference>
<protein>
    <submittedName>
        <fullName evidence="6">DNA-binding NarL/FixJ family response regulator</fullName>
    </submittedName>
</protein>
<accession>A0A841JV64</accession>
<dbReference type="Pfam" id="PF00072">
    <property type="entry name" value="Response_reg"/>
    <property type="match status" value="1"/>
</dbReference>
<feature type="domain" description="HTH luxR-type" evidence="4">
    <location>
        <begin position="156"/>
        <end position="221"/>
    </location>
</feature>
<dbReference type="GO" id="GO:0003677">
    <property type="term" value="F:DNA binding"/>
    <property type="evidence" value="ECO:0007669"/>
    <property type="project" value="UniProtKB-KW"/>
</dbReference>